<keyword evidence="3" id="KW-0288">FMN</keyword>
<dbReference type="SUPFAM" id="SSF50475">
    <property type="entry name" value="FMN-binding split barrel"/>
    <property type="match status" value="1"/>
</dbReference>
<comment type="cofactor">
    <cofactor evidence="1">
        <name>FMN</name>
        <dbReference type="ChEBI" id="CHEBI:58210"/>
    </cofactor>
</comment>
<name>A0ABT8RM46_9FLAO</name>
<feature type="domain" description="Flavin reductase like" evidence="5">
    <location>
        <begin position="33"/>
        <end position="165"/>
    </location>
</feature>
<protein>
    <submittedName>
        <fullName evidence="6">Flavin reductase</fullName>
    </submittedName>
</protein>
<reference evidence="6" key="2">
    <citation type="submission" date="2023-06" db="EMBL/GenBank/DDBJ databases">
        <authorList>
            <person name="Lucena T."/>
            <person name="Sun Q."/>
        </authorList>
    </citation>
    <scope>NUCLEOTIDE SEQUENCE</scope>
    <source>
        <strain evidence="6">CECT 8869</strain>
    </source>
</reference>
<sequence>MKYFNIEALQKLPSRHRAHLINTCTGYKSANLIGSKDKNGITNLAVFNSVVHIGSNPPMLGFIFRPLTVRRDTYHNFKETGFFTVNQITSSIIKAAHHTSASYNHDISEFSKTGLTEMYLDDFFAPYVAQSNIKIGCSYINEYTIKENGCLLIIGAIEHLYLPENIIQDDGWLHLEKADTAAIIGLDGYALPKLLNRFNYQQPDELIKTIL</sequence>
<evidence type="ECO:0000256" key="1">
    <source>
        <dbReference type="ARBA" id="ARBA00001917"/>
    </source>
</evidence>
<evidence type="ECO:0000313" key="6">
    <source>
        <dbReference type="EMBL" id="MDO1511926.1"/>
    </source>
</evidence>
<dbReference type="InterPro" id="IPR012349">
    <property type="entry name" value="Split_barrel_FMN-bd"/>
</dbReference>
<gene>
    <name evidence="6" type="ORF">Q2T41_04525</name>
</gene>
<dbReference type="Pfam" id="PF01613">
    <property type="entry name" value="Flavin_Reduct"/>
    <property type="match status" value="1"/>
</dbReference>
<dbReference type="InterPro" id="IPR002563">
    <property type="entry name" value="Flavin_Rdtase-like_dom"/>
</dbReference>
<keyword evidence="7" id="KW-1185">Reference proteome</keyword>
<evidence type="ECO:0000313" key="7">
    <source>
        <dbReference type="Proteomes" id="UP001168579"/>
    </source>
</evidence>
<reference evidence="6" key="1">
    <citation type="journal article" date="2014" name="Int. J. Syst. Evol. Microbiol.">
        <title>Complete genome of a new Firmicutes species belonging to the dominant human colonic microbiota ('Ruminococcus bicirculans') reveals two chromosomes and a selective capacity to utilize plant glucans.</title>
        <authorList>
            <consortium name="NISC Comparative Sequencing Program"/>
            <person name="Wegmann U."/>
            <person name="Louis P."/>
            <person name="Goesmann A."/>
            <person name="Henrissat B."/>
            <person name="Duncan S.H."/>
            <person name="Flint H.J."/>
        </authorList>
    </citation>
    <scope>NUCLEOTIDE SEQUENCE</scope>
    <source>
        <strain evidence="6">CECT 8869</strain>
    </source>
</reference>
<dbReference type="PANTHER" id="PTHR33798">
    <property type="entry name" value="FLAVOPROTEIN OXYGENASE"/>
    <property type="match status" value="1"/>
</dbReference>
<evidence type="ECO:0000256" key="3">
    <source>
        <dbReference type="ARBA" id="ARBA00022643"/>
    </source>
</evidence>
<comment type="caution">
    <text evidence="6">The sequence shown here is derived from an EMBL/GenBank/DDBJ whole genome shotgun (WGS) entry which is preliminary data.</text>
</comment>
<dbReference type="PANTHER" id="PTHR33798:SF5">
    <property type="entry name" value="FLAVIN REDUCTASE LIKE DOMAIN-CONTAINING PROTEIN"/>
    <property type="match status" value="1"/>
</dbReference>
<keyword evidence="2" id="KW-0285">Flavoprotein</keyword>
<proteinExistence type="inferred from homology"/>
<evidence type="ECO:0000256" key="2">
    <source>
        <dbReference type="ARBA" id="ARBA00022630"/>
    </source>
</evidence>
<dbReference type="RefSeq" id="WP_304435105.1">
    <property type="nucleotide sequence ID" value="NZ_JAUKUC010000001.1"/>
</dbReference>
<organism evidence="6 7">
    <name type="scientific">Maribacter confluentis</name>
    <dbReference type="NCBI Taxonomy" id="1656093"/>
    <lineage>
        <taxon>Bacteria</taxon>
        <taxon>Pseudomonadati</taxon>
        <taxon>Bacteroidota</taxon>
        <taxon>Flavobacteriia</taxon>
        <taxon>Flavobacteriales</taxon>
        <taxon>Flavobacteriaceae</taxon>
        <taxon>Maribacter</taxon>
    </lineage>
</organism>
<dbReference type="Gene3D" id="2.30.110.10">
    <property type="entry name" value="Electron Transport, Fmn-binding Protein, Chain A"/>
    <property type="match status" value="1"/>
</dbReference>
<dbReference type="Proteomes" id="UP001168579">
    <property type="component" value="Unassembled WGS sequence"/>
</dbReference>
<evidence type="ECO:0000256" key="4">
    <source>
        <dbReference type="ARBA" id="ARBA00038054"/>
    </source>
</evidence>
<evidence type="ECO:0000259" key="5">
    <source>
        <dbReference type="Pfam" id="PF01613"/>
    </source>
</evidence>
<accession>A0ABT8RM46</accession>
<comment type="similarity">
    <text evidence="4">Belongs to the flavoredoxin family.</text>
</comment>
<dbReference type="EMBL" id="JAUKUC010000001">
    <property type="protein sequence ID" value="MDO1511926.1"/>
    <property type="molecule type" value="Genomic_DNA"/>
</dbReference>